<reference evidence="2" key="1">
    <citation type="submission" date="2016-11" db="UniProtKB">
        <authorList>
            <consortium name="WormBaseParasite"/>
        </authorList>
    </citation>
    <scope>IDENTIFICATION</scope>
</reference>
<organism evidence="1 2">
    <name type="scientific">Heterorhabditis bacteriophora</name>
    <name type="common">Entomopathogenic nematode worm</name>
    <dbReference type="NCBI Taxonomy" id="37862"/>
    <lineage>
        <taxon>Eukaryota</taxon>
        <taxon>Metazoa</taxon>
        <taxon>Ecdysozoa</taxon>
        <taxon>Nematoda</taxon>
        <taxon>Chromadorea</taxon>
        <taxon>Rhabditida</taxon>
        <taxon>Rhabditina</taxon>
        <taxon>Rhabditomorpha</taxon>
        <taxon>Strongyloidea</taxon>
        <taxon>Heterorhabditidae</taxon>
        <taxon>Heterorhabditis</taxon>
    </lineage>
</organism>
<dbReference type="Proteomes" id="UP000095283">
    <property type="component" value="Unplaced"/>
</dbReference>
<evidence type="ECO:0000313" key="2">
    <source>
        <dbReference type="WBParaSite" id="Hba_02605"/>
    </source>
</evidence>
<dbReference type="AlphaFoldDB" id="A0A1I7WCY7"/>
<accession>A0A1I7WCY7</accession>
<proteinExistence type="predicted"/>
<dbReference type="WBParaSite" id="Hba_02605">
    <property type="protein sequence ID" value="Hba_02605"/>
    <property type="gene ID" value="Hba_02605"/>
</dbReference>
<evidence type="ECO:0000313" key="1">
    <source>
        <dbReference type="Proteomes" id="UP000095283"/>
    </source>
</evidence>
<name>A0A1I7WCY7_HETBA</name>
<sequence>LHALSLHPDWIASKKLLPSSAS</sequence>
<protein>
    <submittedName>
        <fullName evidence="2">Glucosamine-6-phosphate deaminase</fullName>
    </submittedName>
</protein>
<keyword evidence="1" id="KW-1185">Reference proteome</keyword>